<dbReference type="Pfam" id="PF01385">
    <property type="entry name" value="OrfB_IS605"/>
    <property type="match status" value="1"/>
</dbReference>
<keyword evidence="4" id="KW-0238">DNA-binding</keyword>
<keyword evidence="3" id="KW-0815">Transposition</keyword>
<gene>
    <name evidence="9" type="ordered locus">Bcenmc03_5884</name>
</gene>
<feature type="compositionally biased region" description="Polar residues" evidence="6">
    <location>
        <begin position="387"/>
        <end position="398"/>
    </location>
</feature>
<evidence type="ECO:0000256" key="2">
    <source>
        <dbReference type="ARBA" id="ARBA00011044"/>
    </source>
</evidence>
<comment type="similarity">
    <text evidence="1">In the C-terminal section; belongs to the transposase 35 family.</text>
</comment>
<dbReference type="GO" id="GO:0006310">
    <property type="term" value="P:DNA recombination"/>
    <property type="evidence" value="ECO:0007669"/>
    <property type="project" value="UniProtKB-KW"/>
</dbReference>
<evidence type="ECO:0000256" key="1">
    <source>
        <dbReference type="ARBA" id="ARBA00008761"/>
    </source>
</evidence>
<sequence length="398" mass="44437">MAGMILVYRYRVKSLNGLLNKQSRAVNYVWNFCNDTQKHALKWSKKWPTGFDLNVLTTGSSKELDIHSGTINATCEQYAKSRSQHRRPYLRYRGRKSLGWVPLKGRDLKREGDAFRFAGNTFRVFNSRPLPEGKIKDGTNFAQDARGNWFLNIVIEMPDVQARPIRSGVGIDLGLKDFATLSTGEKLPNDRFGRRAAEKLAKAQRARKHKRHIAKLHAKIANARADFQHKLALDLVRRFDYIAVGNVAAATLARTRMAKSVYDASWSSFRNKLRYKAIAHGATFEEVDERSSTQSCSACGSKDSTTRPKGIAGLRVREWACSDCGVEHDRDINAALNILRCGRASPGVGILSLWGEEDVKVMSCASGSAGPPPRAVRAPPAIETSCRGRQSWQSERLS</sequence>
<keyword evidence="5" id="KW-0233">DNA recombination</keyword>
<comment type="similarity">
    <text evidence="2">In the N-terminal section; belongs to the transposase 2 family.</text>
</comment>
<dbReference type="InterPro" id="IPR010095">
    <property type="entry name" value="Cas12f1-like_TNB"/>
</dbReference>
<evidence type="ECO:0000256" key="3">
    <source>
        <dbReference type="ARBA" id="ARBA00022578"/>
    </source>
</evidence>
<dbReference type="AlphaFoldDB" id="B1K4R0"/>
<proteinExistence type="inferred from homology"/>
<feature type="domain" description="Probable transposase IS891/IS1136/IS1341" evidence="7">
    <location>
        <begin position="154"/>
        <end position="254"/>
    </location>
</feature>
<reference evidence="10" key="1">
    <citation type="submission" date="2008-02" db="EMBL/GenBank/DDBJ databases">
        <title>Complete sequence of chromosome 2 of Burkholderia cenocepacia MC0-3.</title>
        <authorList>
            <person name="Copeland A."/>
            <person name="Lucas S."/>
            <person name="Lapidus A."/>
            <person name="Barry K."/>
            <person name="Bruce D."/>
            <person name="Goodwin L."/>
            <person name="Glavina del Rio T."/>
            <person name="Dalin E."/>
            <person name="Tice H."/>
            <person name="Pitluck S."/>
            <person name="Chain P."/>
            <person name="Malfatti S."/>
            <person name="Shin M."/>
            <person name="Vergez L."/>
            <person name="Schmutz J."/>
            <person name="Larimer F."/>
            <person name="Land M."/>
            <person name="Hauser L."/>
            <person name="Kyrpides N."/>
            <person name="Mikhailova N."/>
            <person name="Tiedje J."/>
            <person name="Richardson P."/>
        </authorList>
    </citation>
    <scope>NUCLEOTIDE SEQUENCE [LARGE SCALE GENOMIC DNA]</scope>
    <source>
        <strain evidence="10">MC0-3</strain>
    </source>
</reference>
<dbReference type="InterPro" id="IPR051399">
    <property type="entry name" value="RNA-guided_DNA_endo/Transpos"/>
</dbReference>
<evidence type="ECO:0000259" key="7">
    <source>
        <dbReference type="Pfam" id="PF01385"/>
    </source>
</evidence>
<dbReference type="Pfam" id="PF07282">
    <property type="entry name" value="Cas12f1-like_TNB"/>
    <property type="match status" value="1"/>
</dbReference>
<dbReference type="KEGG" id="bcm:Bcenmc03_5884"/>
<organism evidence="9 10">
    <name type="scientific">Burkholderia orbicola (strain MC0-3)</name>
    <dbReference type="NCBI Taxonomy" id="406425"/>
    <lineage>
        <taxon>Bacteria</taxon>
        <taxon>Pseudomonadati</taxon>
        <taxon>Pseudomonadota</taxon>
        <taxon>Betaproteobacteria</taxon>
        <taxon>Burkholderiales</taxon>
        <taxon>Burkholderiaceae</taxon>
        <taxon>Burkholderia</taxon>
        <taxon>Burkholderia cepacia complex</taxon>
        <taxon>Burkholderia orbicola</taxon>
    </lineage>
</organism>
<evidence type="ECO:0000313" key="9">
    <source>
        <dbReference type="EMBL" id="ACA95005.1"/>
    </source>
</evidence>
<dbReference type="HOGENOM" id="CLU_045090_0_0_4"/>
<protein>
    <submittedName>
        <fullName evidence="9">Transposase, IS605 OrfB family</fullName>
    </submittedName>
</protein>
<evidence type="ECO:0000256" key="5">
    <source>
        <dbReference type="ARBA" id="ARBA00023172"/>
    </source>
</evidence>
<dbReference type="NCBIfam" id="NF040570">
    <property type="entry name" value="guided_TnpB"/>
    <property type="match status" value="1"/>
</dbReference>
<evidence type="ECO:0000256" key="6">
    <source>
        <dbReference type="SAM" id="MobiDB-lite"/>
    </source>
</evidence>
<dbReference type="EMBL" id="CP000959">
    <property type="protein sequence ID" value="ACA95005.1"/>
    <property type="molecule type" value="Genomic_DNA"/>
</dbReference>
<feature type="region of interest" description="Disordered" evidence="6">
    <location>
        <begin position="365"/>
        <end position="398"/>
    </location>
</feature>
<dbReference type="PANTHER" id="PTHR30405:SF25">
    <property type="entry name" value="RNA-GUIDED DNA ENDONUCLEASE INSQ-RELATED"/>
    <property type="match status" value="1"/>
</dbReference>
<dbReference type="GO" id="GO:0032196">
    <property type="term" value="P:transposition"/>
    <property type="evidence" value="ECO:0007669"/>
    <property type="project" value="UniProtKB-KW"/>
</dbReference>
<accession>B1K4R0</accession>
<dbReference type="Proteomes" id="UP000002169">
    <property type="component" value="Chromosome 2"/>
</dbReference>
<dbReference type="GO" id="GO:0003677">
    <property type="term" value="F:DNA binding"/>
    <property type="evidence" value="ECO:0007669"/>
    <property type="project" value="UniProtKB-KW"/>
</dbReference>
<dbReference type="InterPro" id="IPR001959">
    <property type="entry name" value="Transposase"/>
</dbReference>
<dbReference type="PANTHER" id="PTHR30405">
    <property type="entry name" value="TRANSPOSASE"/>
    <property type="match status" value="1"/>
</dbReference>
<evidence type="ECO:0000259" key="8">
    <source>
        <dbReference type="Pfam" id="PF07282"/>
    </source>
</evidence>
<name>B1K4R0_BURO0</name>
<evidence type="ECO:0000256" key="4">
    <source>
        <dbReference type="ARBA" id="ARBA00023125"/>
    </source>
</evidence>
<feature type="domain" description="Cas12f1-like TNB" evidence="8">
    <location>
        <begin position="266"/>
        <end position="338"/>
    </location>
</feature>
<evidence type="ECO:0000313" key="10">
    <source>
        <dbReference type="Proteomes" id="UP000002169"/>
    </source>
</evidence>